<dbReference type="RefSeq" id="YP_009292398.1">
    <property type="nucleotide sequence ID" value="NC_031122.1"/>
</dbReference>
<feature type="compositionally biased region" description="Low complexity" evidence="1">
    <location>
        <begin position="78"/>
        <end position="103"/>
    </location>
</feature>
<protein>
    <submittedName>
        <fullName evidence="2">Head-to-tail connector protein</fullName>
    </submittedName>
</protein>
<dbReference type="EMBL" id="KX557277">
    <property type="protein sequence ID" value="AOE44287.1"/>
    <property type="molecule type" value="Genomic_DNA"/>
</dbReference>
<evidence type="ECO:0000313" key="2">
    <source>
        <dbReference type="EMBL" id="AOE44287.1"/>
    </source>
</evidence>
<organism evidence="2 3">
    <name type="scientific">Gordonia phage Eyre</name>
    <dbReference type="NCBI Taxonomy" id="1887646"/>
    <lineage>
        <taxon>Viruses</taxon>
        <taxon>Duplodnaviria</taxon>
        <taxon>Heunggongvirae</taxon>
        <taxon>Uroviricota</taxon>
        <taxon>Caudoviricetes</taxon>
        <taxon>Eyrevirus</taxon>
        <taxon>Eyrevirus eyre</taxon>
    </lineage>
</organism>
<feature type="region of interest" description="Disordered" evidence="1">
    <location>
        <begin position="53"/>
        <end position="115"/>
    </location>
</feature>
<sequence>MSVVRAREAFAYTDTHGIPRVVRPGDLFNADDPSVVARANLFEPVEVAAYRAEQAVGPNPTPNIEAATAAPGEKRSVSTSRSKSKATSTADAKAAADATAQAKADADAQKGTGGA</sequence>
<reference evidence="3" key="1">
    <citation type="submission" date="2016-07" db="EMBL/GenBank/DDBJ databases">
        <authorList>
            <person name="Florea S."/>
            <person name="Webb J.S."/>
            <person name="Jaromczyk J."/>
            <person name="Schardl C.L."/>
        </authorList>
    </citation>
    <scope>NUCLEOTIDE SEQUENCE [LARGE SCALE GENOMIC DNA]</scope>
</reference>
<dbReference type="OrthoDB" id="26751at10239"/>
<dbReference type="GeneID" id="29068913"/>
<accession>A0A1B3AZT7</accession>
<evidence type="ECO:0000256" key="1">
    <source>
        <dbReference type="SAM" id="MobiDB-lite"/>
    </source>
</evidence>
<proteinExistence type="predicted"/>
<evidence type="ECO:0000313" key="3">
    <source>
        <dbReference type="Proteomes" id="UP000201149"/>
    </source>
</evidence>
<dbReference type="KEGG" id="vg:29068913"/>
<dbReference type="Proteomes" id="UP000201149">
    <property type="component" value="Segment"/>
</dbReference>
<gene>
    <name evidence="2" type="primary">7</name>
    <name evidence="2" type="ORF">SEA_EYRE_7</name>
</gene>
<keyword evidence="3" id="KW-1185">Reference proteome</keyword>
<name>A0A1B3AZT7_9CAUD</name>